<gene>
    <name evidence="13" type="primary">LOC103065769</name>
</gene>
<reference evidence="11" key="1">
    <citation type="submission" date="2017-04" db="EMBL/GenBank/DDBJ databases">
        <title>Novel cathelicidin from Python bivittatus with antimicrobial and multiple immunomodulatory roles in defense against drug-resistant pathogen infections.</title>
        <authorList>
            <person name="Cai S."/>
            <person name="Yu H."/>
        </authorList>
    </citation>
    <scope>NUCLEOTIDE SEQUENCE</scope>
</reference>
<feature type="chain" id="PRO_5044578434" description="Vipericidin" evidence="10">
    <location>
        <begin position="21"/>
        <end position="171"/>
    </location>
</feature>
<dbReference type="GO" id="GO:0006952">
    <property type="term" value="P:defense response"/>
    <property type="evidence" value="ECO:0007669"/>
    <property type="project" value="InterPro"/>
</dbReference>
<dbReference type="InterPro" id="IPR046350">
    <property type="entry name" value="Cystatin_sf"/>
</dbReference>
<dbReference type="Pfam" id="PF00666">
    <property type="entry name" value="Cathelicidins"/>
    <property type="match status" value="1"/>
</dbReference>
<keyword evidence="6" id="KW-0472">Membrane</keyword>
<evidence type="ECO:0000256" key="9">
    <source>
        <dbReference type="ARBA" id="ARBA00030320"/>
    </source>
</evidence>
<dbReference type="Gene3D" id="3.10.450.10">
    <property type="match status" value="1"/>
</dbReference>
<evidence type="ECO:0000256" key="4">
    <source>
        <dbReference type="ARBA" id="ARBA00022525"/>
    </source>
</evidence>
<dbReference type="SUPFAM" id="SSF54403">
    <property type="entry name" value="Cystatin/monellin"/>
    <property type="match status" value="1"/>
</dbReference>
<dbReference type="PANTHER" id="PTHR10206:SF0">
    <property type="entry name" value="CATHELICIDIN B1-RELATED"/>
    <property type="match status" value="1"/>
</dbReference>
<protein>
    <recommendedName>
        <fullName evidence="9">Vipericidin</fullName>
    </recommendedName>
</protein>
<dbReference type="AlphaFoldDB" id="A0A2R3YZX3"/>
<dbReference type="InterPro" id="IPR001894">
    <property type="entry name" value="Cathelicidin-like"/>
</dbReference>
<evidence type="ECO:0000256" key="10">
    <source>
        <dbReference type="SAM" id="SignalP"/>
    </source>
</evidence>
<keyword evidence="10" id="KW-0732">Signal</keyword>
<sequence length="171" mass="18959">MGLILLGAAWVALGILGSAASPTAEAPWLVLPRDAARLAVEDYNHRSPTPPSVFRLFKLRSTHKTRLEWGIHFSLHFTIKETHCQKTAGYRIGDCRYKPNGLIQDCSAEVSFLNLMWDSPVTSMKCGQAKWKKTKPHASPPQAMGFPPQVNVEHYIPASYSVAALTVTEEE</sequence>
<evidence type="ECO:0000256" key="7">
    <source>
        <dbReference type="ARBA" id="ARBA00023157"/>
    </source>
</evidence>
<dbReference type="KEGG" id="pbi:103065769"/>
<evidence type="ECO:0000256" key="2">
    <source>
        <dbReference type="ARBA" id="ARBA00004613"/>
    </source>
</evidence>
<dbReference type="GeneID" id="103065769"/>
<keyword evidence="4" id="KW-0964">Secreted</keyword>
<keyword evidence="7" id="KW-1015">Disulfide bond</keyword>
<accession>A0A2R3YZX3</accession>
<reference evidence="13" key="2">
    <citation type="submission" date="2025-04" db="UniProtKB">
        <authorList>
            <consortium name="RefSeq"/>
        </authorList>
    </citation>
    <scope>IDENTIFICATION</scope>
    <source>
        <tissue evidence="13">Liver</tissue>
    </source>
</reference>
<evidence type="ECO:0000313" key="12">
    <source>
        <dbReference type="Proteomes" id="UP000695026"/>
    </source>
</evidence>
<comment type="similarity">
    <text evidence="3">Belongs to the cathelicidin family.</text>
</comment>
<keyword evidence="12" id="KW-1185">Reference proteome</keyword>
<name>A0A2R3YZX3_PYTBI</name>
<keyword evidence="5" id="KW-1052">Target cell membrane</keyword>
<evidence type="ECO:0000256" key="6">
    <source>
        <dbReference type="ARBA" id="ARBA00023136"/>
    </source>
</evidence>
<evidence type="ECO:0000313" key="11">
    <source>
        <dbReference type="EMBL" id="AVR43562.1"/>
    </source>
</evidence>
<dbReference type="PANTHER" id="PTHR10206">
    <property type="entry name" value="CATHELICIDIN"/>
    <property type="match status" value="1"/>
</dbReference>
<evidence type="ECO:0000256" key="5">
    <source>
        <dbReference type="ARBA" id="ARBA00022537"/>
    </source>
</evidence>
<dbReference type="EMBL" id="KY937975">
    <property type="protein sequence ID" value="AVR43562.1"/>
    <property type="molecule type" value="mRNA"/>
</dbReference>
<dbReference type="Proteomes" id="UP000695026">
    <property type="component" value="Unplaced"/>
</dbReference>
<keyword evidence="8" id="KW-1053">Target membrane</keyword>
<evidence type="ECO:0000256" key="3">
    <source>
        <dbReference type="ARBA" id="ARBA00005320"/>
    </source>
</evidence>
<dbReference type="OrthoDB" id="9930485at2759"/>
<dbReference type="GO" id="GO:0044218">
    <property type="term" value="C:other organism cell membrane"/>
    <property type="evidence" value="ECO:0007669"/>
    <property type="project" value="UniProtKB-KW"/>
</dbReference>
<comment type="subcellular location">
    <subcellularLocation>
        <location evidence="2">Secreted</location>
    </subcellularLocation>
    <subcellularLocation>
        <location evidence="1">Target cell membrane</location>
    </subcellularLocation>
</comment>
<dbReference type="RefSeq" id="XP_007442673.1">
    <property type="nucleotide sequence ID" value="XM_007442611.3"/>
</dbReference>
<feature type="signal peptide" evidence="10">
    <location>
        <begin position="1"/>
        <end position="20"/>
    </location>
</feature>
<dbReference type="OMA" id="MQDSPLT"/>
<evidence type="ECO:0000256" key="8">
    <source>
        <dbReference type="ARBA" id="ARBA00023298"/>
    </source>
</evidence>
<dbReference type="GO" id="GO:0005615">
    <property type="term" value="C:extracellular space"/>
    <property type="evidence" value="ECO:0007669"/>
    <property type="project" value="TreeGrafter"/>
</dbReference>
<evidence type="ECO:0000313" key="13">
    <source>
        <dbReference type="RefSeq" id="XP_007442673.1"/>
    </source>
</evidence>
<proteinExistence type="evidence at transcript level"/>
<organism evidence="11">
    <name type="scientific">Python bivittatus</name>
    <name type="common">Burmese python</name>
    <name type="synonym">Python molurus bivittatus</name>
    <dbReference type="NCBI Taxonomy" id="176946"/>
    <lineage>
        <taxon>Eukaryota</taxon>
        <taxon>Metazoa</taxon>
        <taxon>Chordata</taxon>
        <taxon>Craniata</taxon>
        <taxon>Vertebrata</taxon>
        <taxon>Euteleostomi</taxon>
        <taxon>Lepidosauria</taxon>
        <taxon>Squamata</taxon>
        <taxon>Bifurcata</taxon>
        <taxon>Unidentata</taxon>
        <taxon>Episquamata</taxon>
        <taxon>Toxicofera</taxon>
        <taxon>Serpentes</taxon>
        <taxon>Henophidia</taxon>
        <taxon>Pythonidae</taxon>
        <taxon>Python</taxon>
    </lineage>
</organism>
<evidence type="ECO:0000256" key="1">
    <source>
        <dbReference type="ARBA" id="ARBA00004175"/>
    </source>
</evidence>